<dbReference type="PANTHER" id="PTHR21662:SF3">
    <property type="entry name" value="RECEPTOR L-DOMAIN DOMAIN-CONTAINING PROTEIN"/>
    <property type="match status" value="1"/>
</dbReference>
<proteinExistence type="predicted"/>
<dbReference type="eggNOG" id="ENOG502TH6N">
    <property type="taxonomic scope" value="Eukaryota"/>
</dbReference>
<protein>
    <recommendedName>
        <fullName evidence="2">Receptor L-domain domain-containing protein</fullName>
    </recommendedName>
</protein>
<evidence type="ECO:0000256" key="1">
    <source>
        <dbReference type="SAM" id="SignalP"/>
    </source>
</evidence>
<dbReference type="InterPro" id="IPR036941">
    <property type="entry name" value="Rcpt_L-dom_sf"/>
</dbReference>
<evidence type="ECO:0000313" key="3">
    <source>
        <dbReference type="EMBL" id="EFO97676.1"/>
    </source>
</evidence>
<reference evidence="3" key="1">
    <citation type="submission" date="2007-07" db="EMBL/GenBank/DDBJ databases">
        <title>PCAP assembly of the Caenorhabditis remanei genome.</title>
        <authorList>
            <consortium name="The Caenorhabditis remanei Sequencing Consortium"/>
            <person name="Wilson R.K."/>
        </authorList>
    </citation>
    <scope>NUCLEOTIDE SEQUENCE [LARGE SCALE GENOMIC DNA]</scope>
    <source>
        <strain evidence="3">PB4641</strain>
    </source>
</reference>
<dbReference type="Pfam" id="PF01030">
    <property type="entry name" value="Recep_L_domain"/>
    <property type="match status" value="2"/>
</dbReference>
<feature type="chain" id="PRO_5003175524" description="Receptor L-domain domain-containing protein" evidence="1">
    <location>
        <begin position="20"/>
        <end position="397"/>
    </location>
</feature>
<dbReference type="Gene3D" id="3.80.20.20">
    <property type="entry name" value="Receptor L-domain"/>
    <property type="match status" value="2"/>
</dbReference>
<dbReference type="InParanoid" id="E3MBA6"/>
<keyword evidence="4" id="KW-1185">Reference proteome</keyword>
<dbReference type="AlphaFoldDB" id="E3MBA6"/>
<dbReference type="OMA" id="CICTHEM"/>
<name>E3MBA6_CAERE</name>
<dbReference type="InterPro" id="IPR053079">
    <property type="entry name" value="SPS2_domain"/>
</dbReference>
<evidence type="ECO:0000259" key="2">
    <source>
        <dbReference type="Pfam" id="PF01030"/>
    </source>
</evidence>
<feature type="signal peptide" evidence="1">
    <location>
        <begin position="1"/>
        <end position="19"/>
    </location>
</feature>
<dbReference type="EMBL" id="DS268433">
    <property type="protein sequence ID" value="EFO97676.1"/>
    <property type="molecule type" value="Genomic_DNA"/>
</dbReference>
<feature type="domain" description="Receptor L-domain" evidence="2">
    <location>
        <begin position="219"/>
        <end position="312"/>
    </location>
</feature>
<dbReference type="SUPFAM" id="SSF52058">
    <property type="entry name" value="L domain-like"/>
    <property type="match status" value="2"/>
</dbReference>
<evidence type="ECO:0000313" key="4">
    <source>
        <dbReference type="Proteomes" id="UP000008281"/>
    </source>
</evidence>
<dbReference type="Proteomes" id="UP000008281">
    <property type="component" value="Unassembled WGS sequence"/>
</dbReference>
<keyword evidence="1" id="KW-0732">Signal</keyword>
<dbReference type="InterPro" id="IPR000494">
    <property type="entry name" value="Rcpt_L-dom"/>
</dbReference>
<organism evidence="4">
    <name type="scientific">Caenorhabditis remanei</name>
    <name type="common">Caenorhabditis vulgaris</name>
    <dbReference type="NCBI Taxonomy" id="31234"/>
    <lineage>
        <taxon>Eukaryota</taxon>
        <taxon>Metazoa</taxon>
        <taxon>Ecdysozoa</taxon>
        <taxon>Nematoda</taxon>
        <taxon>Chromadorea</taxon>
        <taxon>Rhabditida</taxon>
        <taxon>Rhabditina</taxon>
        <taxon>Rhabditomorpha</taxon>
        <taxon>Rhabditoidea</taxon>
        <taxon>Rhabditidae</taxon>
        <taxon>Peloderinae</taxon>
        <taxon>Caenorhabditis</taxon>
    </lineage>
</organism>
<dbReference type="HOGENOM" id="CLU_028064_0_0_1"/>
<sequence>MKAYVFLSFFFFLLSQTGADINTFINEKSCDSKCTFSTRELTTKTMEHFPKTFSTVCSELLINEMCYLSEDQITFLFSNMKKLIGSLTVIHTNYTSAKFLAGLESIECGNDSETTLVDNNEMLELGLLNLNTINCKGFTVSGNKKLEKLNMPNIKNMTNPSDPTKKVDISISSDLPSFCICTHEMYNFMSIDTADNYFISGNYCEPILDNQLCKEPTNGCTQLFGNIEIGTDFDLESIKSVETIFGNLVINGSDLTNLECFESLKYVAELGNKPAIIIDRNEKLTNFTFPKLRRIHSDAIEIMSFKNSIFLSIHNFTLCFEIRKFLDLRGLAPTFDGFSCGRHTFSSFSRRRFSRVARSRVKITKLEQKNRRRELCKRLVVLVDGIFCNVSGLNLIS</sequence>
<dbReference type="PANTHER" id="PTHR21662">
    <property type="entry name" value="RECEPTOR PROTEIN-TYROSINE KINASE"/>
    <property type="match status" value="1"/>
</dbReference>
<dbReference type="FunCoup" id="E3MBA6">
    <property type="interactions" value="8"/>
</dbReference>
<feature type="domain" description="Receptor L-domain" evidence="2">
    <location>
        <begin position="76"/>
        <end position="146"/>
    </location>
</feature>
<gene>
    <name evidence="3" type="ORF">CRE_15877</name>
</gene>
<accession>E3MBA6</accession>